<dbReference type="STRING" id="1279009.ADICEAN_02369"/>
<dbReference type="eggNOG" id="COG0714">
    <property type="taxonomic scope" value="Bacteria"/>
</dbReference>
<dbReference type="Proteomes" id="UP000011910">
    <property type="component" value="Unassembled WGS sequence"/>
</dbReference>
<comment type="similarity">
    <text evidence="3">Belongs to the MoxR family.</text>
</comment>
<dbReference type="FunFam" id="3.40.50.300:FF:000640">
    <property type="entry name" value="MoxR family ATPase"/>
    <property type="match status" value="1"/>
</dbReference>
<protein>
    <submittedName>
        <fullName evidence="5">Magnesium chelatase subunit D</fullName>
    </submittedName>
</protein>
<dbReference type="OrthoDB" id="9808397at2"/>
<dbReference type="PIRSF" id="PIRSF002849">
    <property type="entry name" value="AAA_ATPase_chaperone_MoxR_prd"/>
    <property type="match status" value="1"/>
</dbReference>
<dbReference type="EMBL" id="AODQ01000056">
    <property type="protein sequence ID" value="EMR02496.1"/>
    <property type="molecule type" value="Genomic_DNA"/>
</dbReference>
<evidence type="ECO:0000256" key="3">
    <source>
        <dbReference type="ARBA" id="ARBA00061607"/>
    </source>
</evidence>
<keyword evidence="6" id="KW-1185">Reference proteome</keyword>
<dbReference type="InterPro" id="IPR003593">
    <property type="entry name" value="AAA+_ATPase"/>
</dbReference>
<dbReference type="SUPFAM" id="SSF52540">
    <property type="entry name" value="P-loop containing nucleoside triphosphate hydrolases"/>
    <property type="match status" value="1"/>
</dbReference>
<dbReference type="InterPro" id="IPR011703">
    <property type="entry name" value="ATPase_AAA-3"/>
</dbReference>
<evidence type="ECO:0000256" key="1">
    <source>
        <dbReference type="ARBA" id="ARBA00022741"/>
    </source>
</evidence>
<dbReference type="SMART" id="SM00382">
    <property type="entry name" value="AAA"/>
    <property type="match status" value="1"/>
</dbReference>
<keyword evidence="2" id="KW-0067">ATP-binding</keyword>
<dbReference type="PATRIC" id="fig|1279009.4.peg.2398"/>
<accession>M7N5J0</accession>
<name>M7N5J0_9BACT</name>
<evidence type="ECO:0000256" key="2">
    <source>
        <dbReference type="ARBA" id="ARBA00022840"/>
    </source>
</evidence>
<dbReference type="GO" id="GO:0016887">
    <property type="term" value="F:ATP hydrolysis activity"/>
    <property type="evidence" value="ECO:0007669"/>
    <property type="project" value="InterPro"/>
</dbReference>
<dbReference type="Gene3D" id="3.40.50.300">
    <property type="entry name" value="P-loop containing nucleotide triphosphate hydrolases"/>
    <property type="match status" value="1"/>
</dbReference>
<keyword evidence="1" id="KW-0547">Nucleotide-binding</keyword>
<dbReference type="Pfam" id="PF17863">
    <property type="entry name" value="AAA_lid_2"/>
    <property type="match status" value="1"/>
</dbReference>
<dbReference type="PANTHER" id="PTHR42759:SF1">
    <property type="entry name" value="MAGNESIUM-CHELATASE SUBUNIT CHLD"/>
    <property type="match status" value="1"/>
</dbReference>
<dbReference type="InterPro" id="IPR050764">
    <property type="entry name" value="CbbQ/NirQ/NorQ/GpvN"/>
</dbReference>
<dbReference type="RefSeq" id="WP_009195760.1">
    <property type="nucleotide sequence ID" value="NZ_AODQ01000056.1"/>
</dbReference>
<dbReference type="InterPro" id="IPR041628">
    <property type="entry name" value="ChlI/MoxR_AAA_lid"/>
</dbReference>
<evidence type="ECO:0000313" key="5">
    <source>
        <dbReference type="EMBL" id="EMR02496.1"/>
    </source>
</evidence>
<dbReference type="InterPro" id="IPR027417">
    <property type="entry name" value="P-loop_NTPase"/>
</dbReference>
<dbReference type="Gene3D" id="1.10.8.80">
    <property type="entry name" value="Magnesium chelatase subunit I, C-Terminal domain"/>
    <property type="match status" value="1"/>
</dbReference>
<proteinExistence type="inferred from homology"/>
<feature type="domain" description="AAA+ ATPase" evidence="4">
    <location>
        <begin position="52"/>
        <end position="193"/>
    </location>
</feature>
<sequence>MEDLENIETTPFASRLNLNDLQESMAAIRSQIGSVIVGQQEMVELLLVALLAEGHVLIEGVPGVAKTLTAKLLAAAIDTGFSRIQFTPDLMPSDILGTSVFNVKTSDFEFRQGPIFSNLVLIDEINRAPAKTQAALFEVMEERQITMDGQTRRMGEPFMVLATQNPIEQEGTYRLPEAQLDRFLFRIDVPYPELDEEVLILQGHHTKGKDFSGASIQPVLKPEQIARARALARQVHVSDDLLRYIARLVTTTRAYPDLYLGASPRASIAILASAKAYAALQGRDFITPEDVKRLAIPVLQHRVSLTPEREMEGRQEADILRELIETVEVPR</sequence>
<organism evidence="5 6">
    <name type="scientific">Cesiribacter andamanensis AMV16</name>
    <dbReference type="NCBI Taxonomy" id="1279009"/>
    <lineage>
        <taxon>Bacteria</taxon>
        <taxon>Pseudomonadati</taxon>
        <taxon>Bacteroidota</taxon>
        <taxon>Cytophagia</taxon>
        <taxon>Cytophagales</taxon>
        <taxon>Cesiribacteraceae</taxon>
        <taxon>Cesiribacter</taxon>
    </lineage>
</organism>
<dbReference type="GO" id="GO:0005524">
    <property type="term" value="F:ATP binding"/>
    <property type="evidence" value="ECO:0007669"/>
    <property type="project" value="UniProtKB-KW"/>
</dbReference>
<reference evidence="5 6" key="1">
    <citation type="journal article" date="2013" name="Genome Announc.">
        <title>Draft Genome Sequence of Cesiribacter andamanensis Strain AMV16T, Isolated from a Soil Sample from a Mud Volcano in the Andaman Islands, India.</title>
        <authorList>
            <person name="Shivaji S."/>
            <person name="Ara S."/>
            <person name="Begum Z."/>
            <person name="Srinivas T.N."/>
            <person name="Singh A."/>
            <person name="Kumar Pinnaka A."/>
        </authorList>
    </citation>
    <scope>NUCLEOTIDE SEQUENCE [LARGE SCALE GENOMIC DNA]</scope>
    <source>
        <strain evidence="5 6">AMV16</strain>
    </source>
</reference>
<dbReference type="PANTHER" id="PTHR42759">
    <property type="entry name" value="MOXR FAMILY PROTEIN"/>
    <property type="match status" value="1"/>
</dbReference>
<dbReference type="Pfam" id="PF07726">
    <property type="entry name" value="AAA_3"/>
    <property type="match status" value="1"/>
</dbReference>
<evidence type="ECO:0000313" key="6">
    <source>
        <dbReference type="Proteomes" id="UP000011910"/>
    </source>
</evidence>
<gene>
    <name evidence="5" type="ORF">ADICEAN_02369</name>
</gene>
<comment type="caution">
    <text evidence="5">The sequence shown here is derived from an EMBL/GenBank/DDBJ whole genome shotgun (WGS) entry which is preliminary data.</text>
</comment>
<evidence type="ECO:0000259" key="4">
    <source>
        <dbReference type="SMART" id="SM00382"/>
    </source>
</evidence>
<dbReference type="AlphaFoldDB" id="M7N5J0"/>